<protein>
    <submittedName>
        <fullName evidence="2">Uncharacterized protein</fullName>
    </submittedName>
</protein>
<evidence type="ECO:0000313" key="2">
    <source>
        <dbReference type="EMBL" id="KAJ3200546.1"/>
    </source>
</evidence>
<dbReference type="AlphaFoldDB" id="A0AAD5TT75"/>
<dbReference type="EMBL" id="JADGJW010001881">
    <property type="protein sequence ID" value="KAJ3200546.1"/>
    <property type="molecule type" value="Genomic_DNA"/>
</dbReference>
<reference evidence="2" key="1">
    <citation type="submission" date="2020-05" db="EMBL/GenBank/DDBJ databases">
        <title>Phylogenomic resolution of chytrid fungi.</title>
        <authorList>
            <person name="Stajich J.E."/>
            <person name="Amses K."/>
            <person name="Simmons R."/>
            <person name="Seto K."/>
            <person name="Myers J."/>
            <person name="Bonds A."/>
            <person name="Quandt C.A."/>
            <person name="Barry K."/>
            <person name="Liu P."/>
            <person name="Grigoriev I."/>
            <person name="Longcore J.E."/>
            <person name="James T.Y."/>
        </authorList>
    </citation>
    <scope>NUCLEOTIDE SEQUENCE</scope>
    <source>
        <strain evidence="2">JEL0476</strain>
    </source>
</reference>
<evidence type="ECO:0000313" key="3">
    <source>
        <dbReference type="Proteomes" id="UP001211065"/>
    </source>
</evidence>
<sequence length="410" mass="48697">KDLEDENREILSKFNRVKDLEVENRDLLRKLNRAQDFKEENKNLLLKLDRAQEFEVENRELLRKLNRVQDLEEENRILLLKLNRTQAIEVENKELLIKLNRVQDLEEENRILLLKLNRTQKLENENGILLLRIKEFEEDSMDDLNHAAEMKESKKRVITKENEEFSNITLVNDSSPFQSNDDLSSLSDLSEPNTIDIEENFISDPAPNSTSCEEMSYGIENKETFISLKDNLIEYYVQAVIQQFPQYFQELKTNQSYYLDNQIKLKYFISKLTSIWSTTNLTSLIKSLYFLKKILLTKKHFLCTLETVDDVFLTVLILFMMAQKSLNDDIFDISNFCDFASHFFVISLTDFKKKEWEFLQLLNFEIEILDNWEKFCGGLEVEIGFYFKKFSFNEPIFNFNSKPLTKEIFL</sequence>
<dbReference type="Proteomes" id="UP001211065">
    <property type="component" value="Unassembled WGS sequence"/>
</dbReference>
<keyword evidence="3" id="KW-1185">Reference proteome</keyword>
<keyword evidence="1" id="KW-0175">Coiled coil</keyword>
<organism evidence="2 3">
    <name type="scientific">Clydaea vesicula</name>
    <dbReference type="NCBI Taxonomy" id="447962"/>
    <lineage>
        <taxon>Eukaryota</taxon>
        <taxon>Fungi</taxon>
        <taxon>Fungi incertae sedis</taxon>
        <taxon>Chytridiomycota</taxon>
        <taxon>Chytridiomycota incertae sedis</taxon>
        <taxon>Chytridiomycetes</taxon>
        <taxon>Lobulomycetales</taxon>
        <taxon>Lobulomycetaceae</taxon>
        <taxon>Clydaea</taxon>
    </lineage>
</organism>
<evidence type="ECO:0000256" key="1">
    <source>
        <dbReference type="SAM" id="Coils"/>
    </source>
</evidence>
<feature type="non-terminal residue" evidence="2">
    <location>
        <position position="410"/>
    </location>
</feature>
<accession>A0AAD5TT75</accession>
<feature type="non-terminal residue" evidence="2">
    <location>
        <position position="1"/>
    </location>
</feature>
<feature type="coiled-coil region" evidence="1">
    <location>
        <begin position="3"/>
        <end position="139"/>
    </location>
</feature>
<proteinExistence type="predicted"/>
<name>A0AAD5TT75_9FUNG</name>
<comment type="caution">
    <text evidence="2">The sequence shown here is derived from an EMBL/GenBank/DDBJ whole genome shotgun (WGS) entry which is preliminary data.</text>
</comment>
<gene>
    <name evidence="2" type="ORF">HK099_002609</name>
</gene>